<keyword evidence="2" id="KW-0832">Ubl conjugation</keyword>
<name>A0A6H5GR96_9HEMI</name>
<feature type="compositionally biased region" description="Polar residues" evidence="4">
    <location>
        <begin position="116"/>
        <end position="142"/>
    </location>
</feature>
<evidence type="ECO:0000256" key="2">
    <source>
        <dbReference type="ARBA" id="ARBA00022843"/>
    </source>
</evidence>
<accession>A0A6H5GR96</accession>
<evidence type="ECO:0000256" key="1">
    <source>
        <dbReference type="ARBA" id="ARBA00006858"/>
    </source>
</evidence>
<keyword evidence="6" id="KW-1185">Reference proteome</keyword>
<evidence type="ECO:0000313" key="6">
    <source>
        <dbReference type="Proteomes" id="UP000479000"/>
    </source>
</evidence>
<dbReference type="OrthoDB" id="5985142at2759"/>
<feature type="region of interest" description="Disordered" evidence="4">
    <location>
        <begin position="1"/>
        <end position="38"/>
    </location>
</feature>
<dbReference type="EMBL" id="CADCXU010014625">
    <property type="protein sequence ID" value="CAB0004179.1"/>
    <property type="molecule type" value="Genomic_DNA"/>
</dbReference>
<proteinExistence type="inferred from homology"/>
<gene>
    <name evidence="5" type="ORF">NTEN_LOCUS9656</name>
</gene>
<evidence type="ECO:0000313" key="5">
    <source>
        <dbReference type="EMBL" id="CAB0004179.1"/>
    </source>
</evidence>
<dbReference type="InterPro" id="IPR040396">
    <property type="entry name" value="PAIP2-like"/>
</dbReference>
<evidence type="ECO:0000256" key="4">
    <source>
        <dbReference type="SAM" id="MobiDB-lite"/>
    </source>
</evidence>
<dbReference type="GO" id="GO:0005737">
    <property type="term" value="C:cytoplasm"/>
    <property type="evidence" value="ECO:0007669"/>
    <property type="project" value="TreeGrafter"/>
</dbReference>
<dbReference type="PANTHER" id="PTHR13154">
    <property type="entry name" value="POLYADENYLATE-BINDING PROTEIN-INTERACTING PROTEIN 2"/>
    <property type="match status" value="1"/>
</dbReference>
<evidence type="ECO:0000256" key="3">
    <source>
        <dbReference type="ARBA" id="ARBA00022845"/>
    </source>
</evidence>
<dbReference type="Pfam" id="PF07145">
    <property type="entry name" value="PAM2"/>
    <property type="match status" value="1"/>
</dbReference>
<protein>
    <submittedName>
        <fullName evidence="5">Uncharacterized protein</fullName>
    </submittedName>
</protein>
<dbReference type="InterPro" id="IPR009818">
    <property type="entry name" value="PAM2_motif"/>
</dbReference>
<sequence length="200" mass="22609">MKIPNENGIDGGQSSNSDSRPHTPTPTGDGDDGPNDFSEYMWMENQEEFDRQVLQELEDVVGTPTPPTNDPNDFSEFMWMENEEEFDKEVLRQLEEEALMKQCIESMFDDDDDLNIPSSGRSGTNGASSGSSHRANQRNQSDFVRDFNNLRVQDTRERSDMVKKSTLNPDAAPFVPKVALESNNNTSEDHNVEFYAVQMS</sequence>
<dbReference type="AlphaFoldDB" id="A0A6H5GR96"/>
<reference evidence="5 6" key="1">
    <citation type="submission" date="2020-02" db="EMBL/GenBank/DDBJ databases">
        <authorList>
            <person name="Ferguson B K."/>
        </authorList>
    </citation>
    <scope>NUCLEOTIDE SEQUENCE [LARGE SCALE GENOMIC DNA]</scope>
</reference>
<keyword evidence="3" id="KW-0810">Translation regulation</keyword>
<dbReference type="GO" id="GO:0045947">
    <property type="term" value="P:negative regulation of translational initiation"/>
    <property type="evidence" value="ECO:0007669"/>
    <property type="project" value="InterPro"/>
</dbReference>
<organism evidence="5 6">
    <name type="scientific">Nesidiocoris tenuis</name>
    <dbReference type="NCBI Taxonomy" id="355587"/>
    <lineage>
        <taxon>Eukaryota</taxon>
        <taxon>Metazoa</taxon>
        <taxon>Ecdysozoa</taxon>
        <taxon>Arthropoda</taxon>
        <taxon>Hexapoda</taxon>
        <taxon>Insecta</taxon>
        <taxon>Pterygota</taxon>
        <taxon>Neoptera</taxon>
        <taxon>Paraneoptera</taxon>
        <taxon>Hemiptera</taxon>
        <taxon>Heteroptera</taxon>
        <taxon>Panheteroptera</taxon>
        <taxon>Cimicomorpha</taxon>
        <taxon>Miridae</taxon>
        <taxon>Dicyphina</taxon>
        <taxon>Nesidiocoris</taxon>
    </lineage>
</organism>
<dbReference type="Proteomes" id="UP000479000">
    <property type="component" value="Unassembled WGS sequence"/>
</dbReference>
<feature type="region of interest" description="Disordered" evidence="4">
    <location>
        <begin position="109"/>
        <end position="169"/>
    </location>
</feature>
<dbReference type="GO" id="GO:0000900">
    <property type="term" value="F:mRNA regulatory element binding translation repressor activity"/>
    <property type="evidence" value="ECO:0007669"/>
    <property type="project" value="InterPro"/>
</dbReference>
<dbReference type="PANTHER" id="PTHR13154:SF6">
    <property type="entry name" value="GEO05078P1"/>
    <property type="match status" value="1"/>
</dbReference>
<comment type="similarity">
    <text evidence="1">Belongs to the PAIP2 family.</text>
</comment>
<feature type="compositionally biased region" description="Basic and acidic residues" evidence="4">
    <location>
        <begin position="153"/>
        <end position="163"/>
    </location>
</feature>